<reference evidence="8" key="1">
    <citation type="submission" date="2025-08" db="UniProtKB">
        <authorList>
            <consortium name="RefSeq"/>
        </authorList>
    </citation>
    <scope>IDENTIFICATION</scope>
</reference>
<organism evidence="7 8">
    <name type="scientific">Biomphalaria glabrata</name>
    <name type="common">Bloodfluke planorb</name>
    <name type="synonym">Freshwater snail</name>
    <dbReference type="NCBI Taxonomy" id="6526"/>
    <lineage>
        <taxon>Eukaryota</taxon>
        <taxon>Metazoa</taxon>
        <taxon>Spiralia</taxon>
        <taxon>Lophotrochozoa</taxon>
        <taxon>Mollusca</taxon>
        <taxon>Gastropoda</taxon>
        <taxon>Heterobranchia</taxon>
        <taxon>Euthyneura</taxon>
        <taxon>Panpulmonata</taxon>
        <taxon>Hygrophila</taxon>
        <taxon>Lymnaeoidea</taxon>
        <taxon>Planorbidae</taxon>
        <taxon>Biomphalaria</taxon>
    </lineage>
</organism>
<keyword evidence="4" id="KW-0812">Transmembrane</keyword>
<evidence type="ECO:0000313" key="7">
    <source>
        <dbReference type="Proteomes" id="UP001165740"/>
    </source>
</evidence>
<dbReference type="GeneID" id="106058139"/>
<dbReference type="OrthoDB" id="10344553at2759"/>
<feature type="compositionally biased region" description="Low complexity" evidence="3">
    <location>
        <begin position="195"/>
        <end position="229"/>
    </location>
</feature>
<dbReference type="PROSITE" id="PS51914">
    <property type="entry name" value="MRH"/>
    <property type="match status" value="1"/>
</dbReference>
<feature type="transmembrane region" description="Helical" evidence="4">
    <location>
        <begin position="243"/>
        <end position="262"/>
    </location>
</feature>
<evidence type="ECO:0000256" key="2">
    <source>
        <dbReference type="ARBA" id="ARBA00023157"/>
    </source>
</evidence>
<feature type="chain" id="PRO_5040850352" evidence="5">
    <location>
        <begin position="23"/>
        <end position="264"/>
    </location>
</feature>
<keyword evidence="1 5" id="KW-0732">Signal</keyword>
<keyword evidence="4" id="KW-0472">Membrane</keyword>
<dbReference type="InterPro" id="IPR044865">
    <property type="entry name" value="MRH_dom"/>
</dbReference>
<keyword evidence="7" id="KW-1185">Reference proteome</keyword>
<protein>
    <submittedName>
        <fullName evidence="8">Uncharacterized protein LOC106058139</fullName>
    </submittedName>
</protein>
<dbReference type="Gene3D" id="2.70.130.10">
    <property type="entry name" value="Mannose-6-phosphate receptor binding domain"/>
    <property type="match status" value="1"/>
</dbReference>
<evidence type="ECO:0000313" key="8">
    <source>
        <dbReference type="RefSeq" id="XP_055882079.1"/>
    </source>
</evidence>
<evidence type="ECO:0000256" key="1">
    <source>
        <dbReference type="ARBA" id="ARBA00022729"/>
    </source>
</evidence>
<name>A0A9W3A4G9_BIOGL</name>
<evidence type="ECO:0000256" key="4">
    <source>
        <dbReference type="SAM" id="Phobius"/>
    </source>
</evidence>
<keyword evidence="4" id="KW-1133">Transmembrane helix</keyword>
<proteinExistence type="predicted"/>
<feature type="region of interest" description="Disordered" evidence="3">
    <location>
        <begin position="195"/>
        <end position="237"/>
    </location>
</feature>
<gene>
    <name evidence="8" type="primary">LOC106058139</name>
</gene>
<feature type="signal peptide" evidence="5">
    <location>
        <begin position="1"/>
        <end position="22"/>
    </location>
</feature>
<dbReference type="Proteomes" id="UP001165740">
    <property type="component" value="Chromosome 1"/>
</dbReference>
<sequence>MKTAVVCLHAVLVLILPGTVLCGLLCTQQHLCQCALPNNTYIDLTPLANVTFDQLFPTGDYKYAINLCQPFNKAEDCTNVYACQYNNETGKFNALGNNEPTFIDINTLMLENNTSKVYIELSCSGEDYTLDFGSQFSERSPFNFTLKSKYACPLNGSLPTTAPNTTSSFVTTHGINVTTTGSTLSTVVTTSVKTSASSATTTKGTSTQKPPTTSSRNPTTSSRNPTSTTIKVSSTTHKGAAPVLSSMTTPIMAVAVLIAVFISK</sequence>
<keyword evidence="2" id="KW-1015">Disulfide bond</keyword>
<dbReference type="RefSeq" id="XP_055882079.1">
    <property type="nucleotide sequence ID" value="XM_056026104.1"/>
</dbReference>
<evidence type="ECO:0000256" key="3">
    <source>
        <dbReference type="SAM" id="MobiDB-lite"/>
    </source>
</evidence>
<dbReference type="InterPro" id="IPR009011">
    <property type="entry name" value="Man6P_isomerase_rcpt-bd_dom_sf"/>
</dbReference>
<evidence type="ECO:0000256" key="5">
    <source>
        <dbReference type="SAM" id="SignalP"/>
    </source>
</evidence>
<feature type="domain" description="MRH" evidence="6">
    <location>
        <begin position="32"/>
        <end position="154"/>
    </location>
</feature>
<accession>A0A9W3A4G9</accession>
<dbReference type="SUPFAM" id="SSF50911">
    <property type="entry name" value="Mannose 6-phosphate receptor domain"/>
    <property type="match status" value="1"/>
</dbReference>
<evidence type="ECO:0000259" key="6">
    <source>
        <dbReference type="PROSITE" id="PS51914"/>
    </source>
</evidence>
<dbReference type="AlphaFoldDB" id="A0A9W3A4G9"/>